<dbReference type="Gene3D" id="2.160.20.110">
    <property type="match status" value="5"/>
</dbReference>
<keyword evidence="1" id="KW-0732">Signal</keyword>
<evidence type="ECO:0000313" key="2">
    <source>
        <dbReference type="EMBL" id="NPD90754.1"/>
    </source>
</evidence>
<dbReference type="EMBL" id="JABKKF010000001">
    <property type="protein sequence ID" value="NPD90754.1"/>
    <property type="molecule type" value="Genomic_DNA"/>
</dbReference>
<accession>A0ABX2AIA7</accession>
<gene>
    <name evidence="2" type="ORF">HPS56_00010</name>
</gene>
<sequence length="2067" mass="216267">MRRITTSWLLVLGMLATNLTAWAQTERLSAVAELDGTAAKAATATTGSNSFKLEQPQGKFLLKVPEQNLLNAEKKTSPILKGRSVKAAEPQTADISGYYVGTYLTLASGSFDGGSTMQVVPDTEGDSLTIKNFWNGCNVRAHYDKTTSTVTIPRQYMLTDESLGQLDIAATQPTGAPDYNTQITGTVKSGGIIDFTQAWWGIYVQKAGANKDKFVAAYYNLAMGKPNGTMMYKTASGQQAGYYVIINQTSPNMLTVTNIFNRGLDIEVKLNRNRTAEINNQVAFINASGSWTMIKCIEFNEQGNLTNYSPVITIEEAAASNNNTLSWTDWSILCAEAKSFAGRLTDARLTADTPWSYPELSINDFEGEGTVENPYLISSLDHLILLADKVNNDDNYVGVSGKQTYTRTYLGKHFALTNDIDMQNYSFEAIGKNWNQRFAGSLDGRGHTIRGLNVNGGGDSYAGLFGICDTTTVIKNLTMESPVVSSTYFSAGAVAAWCIGSIENITVNNPNVSGARSGNGAVAGIVSGKMENCHVTGGIVMGTGFLGGVVGEVHGGIHNCSAVGTKVCITGDSSPSGGVAGNILDADGSDLYFSGLMTYANLANDNGQIIGGVVGTLQNVALRNSFSSGVVRGYSSQSQIGGVVGILSSGTVENCYSSGMLHCYTRMGGGIVGQIQLGSSKLTPKVINCYTSATVEVETYQYDRNNCCEVIGKILDGTDPELTNIYYDKQVTDFGSIRFGTTTAELTSPNGPKGFSSDVWTFTEGAYPRIKTLAETEAAKYSASAVVMSAGDSFKKISNNTPLTALGNTVFCISKGQNLYTEGHYSKIAGNNTLEIGTEFGTDTLYVINGDVQTYHFVNIAPIPFEGAGTAESPLLIKTKDDLIKLSEATTAKRQTFDGMYFAMTNDIDLELDPAFDGICADGSAGAASIKFQGIFDGQGHTIENVLIPNRVVWTKEPTETSAGTLNTSACRTMGGLFGRLGESGVVRNLSIGAGSKFEMYGTCAAFVASLDGTVENCRNYADVTGYSCWVGGIAGMVNKGGRIINCYNAGNIRTGYANVGGIAGSTNGMIENCVNTGDISASDICTNYLKQLQRAGGIAGGSNASSIKNCVNYGTVYAQNNNAGGICASMEGTSTAGSANDNIVSCLNLGNVYCGNKATTGAILGLKGTKNVENVYFDAQTTGIKAGANSDIENMNGIETEILISGQALEGLTTEIWDYQAGMYPALKAYAEETKVAAARKVIAKAATGDIFTELSSDVELGDGATWTLADGKTFKIENGKLIVPKNVSAIVADTLVAVNGADVRRPMFIQALPAMPLTGEGTAENPYLINNVDEWNALAAYMDNTGKNLSAKTVRITADLDFTGKTPSRIGADGITVMAGTVDGDNHTIKGFEINSIANTSCGLFGTIDAGATVKNLIFEGTVNGTHTFANPVADKLYGTLENIVSNVAVTTNKANVSGVVGNAYTGAVLNGVVFSGSIKSGMASIGGLVATGAAGVTYSSCEFNGKIEQTGSYTKATAVTIGGFVSSSGAATFENCKSNGEITVATPEWAHTVAGFLGNAVGAKGNGLYTFTSCSNATSISAAGKVAGFIAGGPTSSSAAANAQYVMTDCHNTGDISAVSTKSLSTGYPTAGLVTFYTPGSSFTRCYNTGTIISNFNVYAGGIAGQTQGTPGSSTTPDEASFTDCYNEGSIIADGNQGGGITGAASGKVIFKNCYNTADIEGNRMVAGITSQFAGNGPQMINCYNTGNITGKTDRVGGLIAWGSPVDGLVEGCWNTGNVSSLSEVQSTVTKDNPSYEIGGLAANSGATFRNCYNAGNVKGLARAAGLVATPEKNKTQFINCYNAGRIDAPADSCGSIVGVSITNGKQWTADNKMDNTWYLDINSSDNDEAFDAKKISAKELAALDLGEGFTSPDDYTYPVVKTAADNEVALFHAAELILADDNTFTKVTKDFNVGGTPVVKWSSDCASLVFNGNSAQFEKSVSGTVVVTATAGELTKTYELTVDFTSGIDAIGANGSENVVSRKFFNAAGVEIAAPQTADGQVYMVIEKLNDGTTRVIKIANKK</sequence>
<organism evidence="2 3">
    <name type="scientific">Xylanibacter muris</name>
    <dbReference type="NCBI Taxonomy" id="2736290"/>
    <lineage>
        <taxon>Bacteria</taxon>
        <taxon>Pseudomonadati</taxon>
        <taxon>Bacteroidota</taxon>
        <taxon>Bacteroidia</taxon>
        <taxon>Bacteroidales</taxon>
        <taxon>Prevotellaceae</taxon>
        <taxon>Xylanibacter</taxon>
    </lineage>
</organism>
<comment type="caution">
    <text evidence="2">The sequence shown here is derived from an EMBL/GenBank/DDBJ whole genome shotgun (WGS) entry which is preliminary data.</text>
</comment>
<feature type="chain" id="PRO_5046678952" evidence="1">
    <location>
        <begin position="24"/>
        <end position="2067"/>
    </location>
</feature>
<evidence type="ECO:0000313" key="3">
    <source>
        <dbReference type="Proteomes" id="UP000714420"/>
    </source>
</evidence>
<feature type="signal peptide" evidence="1">
    <location>
        <begin position="1"/>
        <end position="23"/>
    </location>
</feature>
<protein>
    <submittedName>
        <fullName evidence="2">Uncharacterized protein</fullName>
    </submittedName>
</protein>
<name>A0ABX2AIA7_9BACT</name>
<keyword evidence="3" id="KW-1185">Reference proteome</keyword>
<evidence type="ECO:0000256" key="1">
    <source>
        <dbReference type="SAM" id="SignalP"/>
    </source>
</evidence>
<dbReference type="Proteomes" id="UP000714420">
    <property type="component" value="Unassembled WGS sequence"/>
</dbReference>
<dbReference type="RefSeq" id="WP_172271906.1">
    <property type="nucleotide sequence ID" value="NZ_CASGMU010000015.1"/>
</dbReference>
<reference evidence="2 3" key="1">
    <citation type="submission" date="2020-05" db="EMBL/GenBank/DDBJ databases">
        <title>Distinct polysaccharide utilization as determinants for interspecies competition between intestinal Prevotella spp.</title>
        <authorList>
            <person name="Galvez E.J.C."/>
            <person name="Iljazovic A."/>
            <person name="Strowig T."/>
        </authorList>
    </citation>
    <scope>NUCLEOTIDE SEQUENCE [LARGE SCALE GENOMIC DNA]</scope>
    <source>
        <strain evidence="2 3">PMUR</strain>
    </source>
</reference>
<proteinExistence type="predicted"/>